<keyword evidence="3" id="KW-1185">Reference proteome</keyword>
<protein>
    <submittedName>
        <fullName evidence="2">Uncharacterized protein</fullName>
    </submittedName>
</protein>
<keyword evidence="1" id="KW-1133">Transmembrane helix</keyword>
<keyword evidence="1" id="KW-0812">Transmembrane</keyword>
<name>Q76YV7_9CAUD</name>
<dbReference type="OrthoDB" id="39981at10239"/>
<evidence type="ECO:0000256" key="1">
    <source>
        <dbReference type="SAM" id="Phobius"/>
    </source>
</evidence>
<gene>
    <name evidence="2" type="ORF">Aeh1hmmORF02c</name>
</gene>
<organism evidence="2 3">
    <name type="scientific">Aeromonas phage Aeh1</name>
    <dbReference type="NCBI Taxonomy" id="2880362"/>
    <lineage>
        <taxon>Viruses</taxon>
        <taxon>Duplodnaviria</taxon>
        <taxon>Heunggongvirae</taxon>
        <taxon>Uroviricota</taxon>
        <taxon>Caudoviricetes</taxon>
        <taxon>Pantevenvirales</taxon>
        <taxon>Straboviridae</taxon>
        <taxon>Cinqassovirus</taxon>
        <taxon>Cinqassovirus aeh1</taxon>
    </lineage>
</organism>
<dbReference type="KEGG" id="vg:2658219"/>
<sequence>MVAKGLNAIWWLLISLNVLIYAMIGSNDFMIMVFKAILPVLEWLEI</sequence>
<dbReference type="Proteomes" id="UP000002555">
    <property type="component" value="Segment"/>
</dbReference>
<accession>Q76YV7</accession>
<dbReference type="RefSeq" id="NP_944012.1">
    <property type="nucleotide sequence ID" value="NC_005260.1"/>
</dbReference>
<evidence type="ECO:0000313" key="2">
    <source>
        <dbReference type="EMBL" id="AAQ17789.1"/>
    </source>
</evidence>
<keyword evidence="1" id="KW-0472">Membrane</keyword>
<reference evidence="2 3" key="1">
    <citation type="journal article" date="2001" name="J. Bacteriol.">
        <title>Phylogeny of the major head and tail genes of the wide-ranging T4-type bacteriophages.</title>
        <authorList>
            <person name="Tetart F."/>
            <person name="Desplats C."/>
            <person name="Kutateladze M."/>
            <person name="Monod C."/>
            <person name="Ackermann H.W."/>
            <person name="Krisch H.M."/>
        </authorList>
    </citation>
    <scope>NUCLEOTIDE SEQUENCE</scope>
</reference>
<dbReference type="EMBL" id="AY266303">
    <property type="protein sequence ID" value="AAQ17789.1"/>
    <property type="molecule type" value="Genomic_DNA"/>
</dbReference>
<evidence type="ECO:0000313" key="3">
    <source>
        <dbReference type="Proteomes" id="UP000002555"/>
    </source>
</evidence>
<proteinExistence type="predicted"/>
<feature type="transmembrane region" description="Helical" evidence="1">
    <location>
        <begin position="6"/>
        <end position="24"/>
    </location>
</feature>